<evidence type="ECO:0000256" key="7">
    <source>
        <dbReference type="PROSITE-ProRule" id="PRU01251"/>
    </source>
</evidence>
<dbReference type="InterPro" id="IPR050130">
    <property type="entry name" value="ClpA_ClpB"/>
</dbReference>
<dbReference type="InterPro" id="IPR004176">
    <property type="entry name" value="Clp_R_N"/>
</dbReference>
<dbReference type="Pfam" id="PF17871">
    <property type="entry name" value="AAA_lid_9"/>
    <property type="match status" value="1"/>
</dbReference>
<dbReference type="InterPro" id="IPR028299">
    <property type="entry name" value="ClpA/B_CS2"/>
</dbReference>
<dbReference type="PROSITE" id="PS00871">
    <property type="entry name" value="CLPAB_2"/>
    <property type="match status" value="1"/>
</dbReference>
<dbReference type="PROSITE" id="PS51903">
    <property type="entry name" value="CLP_R"/>
    <property type="match status" value="1"/>
</dbReference>
<keyword evidence="3 8" id="KW-0547">Nucleotide-binding</keyword>
<keyword evidence="4 8" id="KW-0067">ATP-binding</keyword>
<dbReference type="Gene3D" id="1.10.8.60">
    <property type="match status" value="2"/>
</dbReference>
<feature type="domain" description="Clp R" evidence="10">
    <location>
        <begin position="117"/>
        <end position="264"/>
    </location>
</feature>
<evidence type="ECO:0000256" key="8">
    <source>
        <dbReference type="RuleBase" id="RU004432"/>
    </source>
</evidence>
<dbReference type="GO" id="GO:0008233">
    <property type="term" value="F:peptidase activity"/>
    <property type="evidence" value="ECO:0007669"/>
    <property type="project" value="UniProtKB-KW"/>
</dbReference>
<dbReference type="Pfam" id="PF07724">
    <property type="entry name" value="AAA_2"/>
    <property type="match status" value="1"/>
</dbReference>
<proteinExistence type="inferred from homology"/>
<dbReference type="Pfam" id="PF00004">
    <property type="entry name" value="AAA"/>
    <property type="match status" value="1"/>
</dbReference>
<keyword evidence="5 8" id="KW-0143">Chaperone</keyword>
<dbReference type="GO" id="GO:0005524">
    <property type="term" value="F:ATP binding"/>
    <property type="evidence" value="ECO:0007669"/>
    <property type="project" value="UniProtKB-KW"/>
</dbReference>
<dbReference type="InterPro" id="IPR013461">
    <property type="entry name" value="ClpA"/>
</dbReference>
<evidence type="ECO:0000313" key="12">
    <source>
        <dbReference type="Proteomes" id="UP000002700"/>
    </source>
</evidence>
<dbReference type="InterPro" id="IPR041546">
    <property type="entry name" value="ClpA/ClpB_AAA_lid"/>
</dbReference>
<evidence type="ECO:0000256" key="9">
    <source>
        <dbReference type="SAM" id="MobiDB-lite"/>
    </source>
</evidence>
<keyword evidence="2 7" id="KW-0677">Repeat</keyword>
<dbReference type="PANTHER" id="PTHR11638:SF111">
    <property type="entry name" value="ATP-DEPENDENT CLP PROTEASE ATP-BINDING SUBUNIT CLPA"/>
    <property type="match status" value="1"/>
</dbReference>
<evidence type="ECO:0000256" key="1">
    <source>
        <dbReference type="ARBA" id="ARBA00008675"/>
    </source>
</evidence>
<dbReference type="SMART" id="SM00382">
    <property type="entry name" value="AAA"/>
    <property type="match status" value="2"/>
</dbReference>
<comment type="similarity">
    <text evidence="1 8">Belongs to the ClpA/ClpB family.</text>
</comment>
<comment type="function">
    <text evidence="6">Part of a stress-induced multi-chaperone system, it is involved in the recovery of the cell from heat-induced damage, in cooperation with DnaK, DnaJ and GrpE. Acts before DnaK, in the processing of protein aggregates. Protein binding stimulates the ATPase activity; ATP hydrolysis unfolds the denatured protein aggregates, which probably helps expose new hydrophobic binding sites on the surface of ClpB-bound aggregates, contributing to the solubilization and refolding of denatured protein aggregates by DnaK.</text>
</comment>
<dbReference type="KEGG" id="bpm:BURPS1710b_1114"/>
<dbReference type="InterPro" id="IPR027417">
    <property type="entry name" value="P-loop_NTPase"/>
</dbReference>
<dbReference type="SUPFAM" id="SSF52540">
    <property type="entry name" value="P-loop containing nucleoside triphosphate hydrolases"/>
    <property type="match status" value="2"/>
</dbReference>
<dbReference type="Pfam" id="PF10431">
    <property type="entry name" value="ClpB_D2-small"/>
    <property type="match status" value="1"/>
</dbReference>
<dbReference type="GO" id="GO:0006508">
    <property type="term" value="P:proteolysis"/>
    <property type="evidence" value="ECO:0007669"/>
    <property type="project" value="UniProtKB-KW"/>
</dbReference>
<keyword evidence="11" id="KW-0645">Protease</keyword>
<dbReference type="GO" id="GO:0005737">
    <property type="term" value="C:cytoplasm"/>
    <property type="evidence" value="ECO:0007669"/>
    <property type="project" value="TreeGrafter"/>
</dbReference>
<dbReference type="GO" id="GO:0043335">
    <property type="term" value="P:protein unfolding"/>
    <property type="evidence" value="ECO:0007669"/>
    <property type="project" value="InterPro"/>
</dbReference>
<evidence type="ECO:0000256" key="3">
    <source>
        <dbReference type="ARBA" id="ARBA00022741"/>
    </source>
</evidence>
<evidence type="ECO:0000256" key="2">
    <source>
        <dbReference type="ARBA" id="ARBA00022737"/>
    </source>
</evidence>
<dbReference type="FunFam" id="3.40.50.300:FF:000010">
    <property type="entry name" value="Chaperone clpB 1, putative"/>
    <property type="match status" value="1"/>
</dbReference>
<evidence type="ECO:0000256" key="6">
    <source>
        <dbReference type="ARBA" id="ARBA00025613"/>
    </source>
</evidence>
<dbReference type="EnsemblBacteria" id="ABA48302">
    <property type="protein sequence ID" value="ABA48302"/>
    <property type="gene ID" value="BURPS1710b_1114"/>
</dbReference>
<dbReference type="SUPFAM" id="SSF81923">
    <property type="entry name" value="Double Clp-N motif"/>
    <property type="match status" value="1"/>
</dbReference>
<evidence type="ECO:0000259" key="10">
    <source>
        <dbReference type="PROSITE" id="PS51903"/>
    </source>
</evidence>
<dbReference type="PANTHER" id="PTHR11638">
    <property type="entry name" value="ATP-DEPENDENT CLP PROTEASE"/>
    <property type="match status" value="1"/>
</dbReference>
<dbReference type="Proteomes" id="UP000002700">
    <property type="component" value="Chromosome I"/>
</dbReference>
<dbReference type="InterPro" id="IPR001270">
    <property type="entry name" value="ClpA/B"/>
</dbReference>
<dbReference type="PRINTS" id="PR00300">
    <property type="entry name" value="CLPPROTEASEA"/>
</dbReference>
<dbReference type="InterPro" id="IPR019489">
    <property type="entry name" value="Clp_ATPase_C"/>
</dbReference>
<dbReference type="InterPro" id="IPR018368">
    <property type="entry name" value="ClpA/B_CS1"/>
</dbReference>
<accession>Q3JV78</accession>
<dbReference type="GO" id="GO:0034605">
    <property type="term" value="P:cellular response to heat"/>
    <property type="evidence" value="ECO:0007669"/>
    <property type="project" value="TreeGrafter"/>
</dbReference>
<evidence type="ECO:0000256" key="4">
    <source>
        <dbReference type="ARBA" id="ARBA00022840"/>
    </source>
</evidence>
<dbReference type="FunFam" id="3.40.50.300:FF:000025">
    <property type="entry name" value="ATP-dependent Clp protease subunit"/>
    <property type="match status" value="1"/>
</dbReference>
<dbReference type="Gene3D" id="3.40.50.300">
    <property type="entry name" value="P-loop containing nucleotide triphosphate hydrolases"/>
    <property type="match status" value="2"/>
</dbReference>
<protein>
    <submittedName>
        <fullName evidence="11">ATP-dependent Clp protease ATP-binding subunit clpA</fullName>
    </submittedName>
</protein>
<dbReference type="GO" id="GO:0016887">
    <property type="term" value="F:ATP hydrolysis activity"/>
    <property type="evidence" value="ECO:0007669"/>
    <property type="project" value="InterPro"/>
</dbReference>
<evidence type="ECO:0000256" key="5">
    <source>
        <dbReference type="ARBA" id="ARBA00023186"/>
    </source>
</evidence>
<keyword evidence="11" id="KW-0378">Hydrolase</keyword>
<dbReference type="AlphaFoldDB" id="Q3JV78"/>
<dbReference type="EMBL" id="CP000124">
    <property type="protein sequence ID" value="ABA48302.1"/>
    <property type="molecule type" value="Genomic_DNA"/>
</dbReference>
<dbReference type="SMART" id="SM01086">
    <property type="entry name" value="ClpB_D2-small"/>
    <property type="match status" value="1"/>
</dbReference>
<gene>
    <name evidence="11" type="primary">clpA</name>
    <name evidence="11" type="ordered locus">BURPS1710b_1114</name>
</gene>
<dbReference type="Pfam" id="PF02861">
    <property type="entry name" value="Clp_N"/>
    <property type="match status" value="1"/>
</dbReference>
<dbReference type="CDD" id="cd19499">
    <property type="entry name" value="RecA-like_ClpB_Hsp104-like"/>
    <property type="match status" value="1"/>
</dbReference>
<dbReference type="Gene3D" id="1.10.1780.10">
    <property type="entry name" value="Clp, N-terminal domain"/>
    <property type="match status" value="1"/>
</dbReference>
<dbReference type="HOGENOM" id="CLU_005070_4_2_4"/>
<dbReference type="InterPro" id="IPR003593">
    <property type="entry name" value="AAA+_ATPase"/>
</dbReference>
<dbReference type="InterPro" id="IPR036628">
    <property type="entry name" value="Clp_N_dom_sf"/>
</dbReference>
<sequence length="884" mass="96640">MTGLRACPSCLEWVYGDYPGQAGQQRPGTQGTEAQAAFDVQGGAPERRLHANGIRRDGRAGVFQERSRNGNTDYAEGASRRAGSLWGLYAGHRVDQSRASRYPCAAGRASAAVRDGGSMIAQELEVSLHMAFMEARQARHEFITVEHLLLALLDNPTAAEVLRACAANIEDLRQNLRNFIHDNTPTVPGTDDVDTQPTLGFQRVIQRAIMHVQSTSNGKKEVTGANVLVAIFGEKDSHAVYYLQQQGVTRLDVVNFISHGIAKTSSGEAAKPADANAEGEDAGAQKETPLAQFTQNLNQMAKDGRIDPLIGRESEVERVVQVLCRRRKNNPLLVGEAGVGKTAIAEGLAYRITRGEVPDILANAQVYSLDMGALLAGTKYRGDFEQRLKTVLKELKERPHAILFIDEIHTLIGAGAASGGTLDASNLLKPALSSGTLKCIGATTFTEYRGIFEKDAALSRRFQKIDVTEPSVEQTVAILRGLKSRFEEHHGVKYSSGALSAAAELSARFITDRHLPDKAIDVIDEAGAAQRVLPKSKQKKTIGKSEIEEIISKIARVPPQSVSQDDRSKLQTLDRDLKSVVFGQDPAIDALAAAIKMARAGLGKLDKPIGAFLFSGPTGVGKTEVARQLAFTLGIELIRFDMSEYMERHAVSRLIGAPPGYVGFDQGGLLTEAVTKKPHCVLLLDEIEKAHPDIFNVLLQVMDHGTLTDNNGRKADFRNVIIIMTTNAGAESMQKATIGFTTRRETGDEMADIKRLFTPEFRNRLDATISFRSLDEEIIMRVVDKFLIQLEEQLHEKKVDALFTDALRKHLAKHGFDPLMGARPMQRLIQDTIRRALADELLFGKLVNGGHVTVDVDENDKVLLSFDKTATPPSKPNEEAVEVE</sequence>
<reference evidence="11 12" key="1">
    <citation type="submission" date="2005-09" db="EMBL/GenBank/DDBJ databases">
        <authorList>
            <person name="Woods D.E."/>
            <person name="Nierman W.C."/>
        </authorList>
    </citation>
    <scope>NUCLEOTIDE SEQUENCE [LARGE SCALE GENOMIC DNA]</scope>
    <source>
        <strain evidence="11 12">1710b</strain>
    </source>
</reference>
<name>Q3JV78_BURP1</name>
<dbReference type="PROSITE" id="PS00870">
    <property type="entry name" value="CLPAB_1"/>
    <property type="match status" value="1"/>
</dbReference>
<organism evidence="11 12">
    <name type="scientific">Burkholderia pseudomallei (strain 1710b)</name>
    <dbReference type="NCBI Taxonomy" id="320372"/>
    <lineage>
        <taxon>Bacteria</taxon>
        <taxon>Pseudomonadati</taxon>
        <taxon>Pseudomonadota</taxon>
        <taxon>Betaproteobacteria</taxon>
        <taxon>Burkholderiales</taxon>
        <taxon>Burkholderiaceae</taxon>
        <taxon>Burkholderia</taxon>
        <taxon>pseudomallei group</taxon>
    </lineage>
</organism>
<dbReference type="CDD" id="cd00009">
    <property type="entry name" value="AAA"/>
    <property type="match status" value="1"/>
</dbReference>
<evidence type="ECO:0000313" key="11">
    <source>
        <dbReference type="EMBL" id="ABA48302.1"/>
    </source>
</evidence>
<dbReference type="InterPro" id="IPR003959">
    <property type="entry name" value="ATPase_AAA_core"/>
</dbReference>
<feature type="region of interest" description="Disordered" evidence="9">
    <location>
        <begin position="265"/>
        <end position="284"/>
    </location>
</feature>
<dbReference type="NCBIfam" id="TIGR02639">
    <property type="entry name" value="ClpA"/>
    <property type="match status" value="1"/>
</dbReference>